<evidence type="ECO:0000313" key="10">
    <source>
        <dbReference type="EnsemblPlants" id="OB07G22680.1"/>
    </source>
</evidence>
<evidence type="ECO:0000256" key="7">
    <source>
        <dbReference type="PROSITE-ProRule" id="PRU10040"/>
    </source>
</evidence>
<dbReference type="UniPathway" id="UPA00545">
    <property type="reaction ID" value="UER00823"/>
</dbReference>
<feature type="chain" id="PRO_5005136673" description="Pectinesterase" evidence="8">
    <location>
        <begin position="21"/>
        <end position="380"/>
    </location>
</feature>
<dbReference type="Pfam" id="PF01095">
    <property type="entry name" value="Pectinesterase"/>
    <property type="match status" value="1"/>
</dbReference>
<dbReference type="SUPFAM" id="SSF51126">
    <property type="entry name" value="Pectin lyase-like"/>
    <property type="match status" value="1"/>
</dbReference>
<reference evidence="10" key="2">
    <citation type="submission" date="2013-04" db="UniProtKB">
        <authorList>
            <consortium name="EnsemblPlants"/>
        </authorList>
    </citation>
    <scope>IDENTIFICATION</scope>
</reference>
<keyword evidence="11" id="KW-1185">Reference proteome</keyword>
<organism evidence="10">
    <name type="scientific">Oryza brachyantha</name>
    <name type="common">malo sina</name>
    <dbReference type="NCBI Taxonomy" id="4533"/>
    <lineage>
        <taxon>Eukaryota</taxon>
        <taxon>Viridiplantae</taxon>
        <taxon>Streptophyta</taxon>
        <taxon>Embryophyta</taxon>
        <taxon>Tracheophyta</taxon>
        <taxon>Spermatophyta</taxon>
        <taxon>Magnoliopsida</taxon>
        <taxon>Liliopsida</taxon>
        <taxon>Poales</taxon>
        <taxon>Poaceae</taxon>
        <taxon>BOP clade</taxon>
        <taxon>Oryzoideae</taxon>
        <taxon>Oryzeae</taxon>
        <taxon>Oryzinae</taxon>
        <taxon>Oryza</taxon>
    </lineage>
</organism>
<evidence type="ECO:0000256" key="6">
    <source>
        <dbReference type="ARBA" id="ARBA00023085"/>
    </source>
</evidence>
<dbReference type="RefSeq" id="XP_006658632.1">
    <property type="nucleotide sequence ID" value="XM_006658569.2"/>
</dbReference>
<reference evidence="10" key="1">
    <citation type="journal article" date="2013" name="Nat. Commun.">
        <title>Whole-genome sequencing of Oryza brachyantha reveals mechanisms underlying Oryza genome evolution.</title>
        <authorList>
            <person name="Chen J."/>
            <person name="Huang Q."/>
            <person name="Gao D."/>
            <person name="Wang J."/>
            <person name="Lang Y."/>
            <person name="Liu T."/>
            <person name="Li B."/>
            <person name="Bai Z."/>
            <person name="Luis Goicoechea J."/>
            <person name="Liang C."/>
            <person name="Chen C."/>
            <person name="Zhang W."/>
            <person name="Sun S."/>
            <person name="Liao Y."/>
            <person name="Zhang X."/>
            <person name="Yang L."/>
            <person name="Song C."/>
            <person name="Wang M."/>
            <person name="Shi J."/>
            <person name="Liu G."/>
            <person name="Liu J."/>
            <person name="Zhou H."/>
            <person name="Zhou W."/>
            <person name="Yu Q."/>
            <person name="An N."/>
            <person name="Chen Y."/>
            <person name="Cai Q."/>
            <person name="Wang B."/>
            <person name="Liu B."/>
            <person name="Min J."/>
            <person name="Huang Y."/>
            <person name="Wu H."/>
            <person name="Li Z."/>
            <person name="Zhang Y."/>
            <person name="Yin Y."/>
            <person name="Song W."/>
            <person name="Jiang J."/>
            <person name="Jackson S.A."/>
            <person name="Wing R.A."/>
            <person name="Wang J."/>
            <person name="Chen M."/>
        </authorList>
    </citation>
    <scope>NUCLEOTIDE SEQUENCE [LARGE SCALE GENOMIC DNA]</scope>
    <source>
        <strain evidence="10">cv. IRGC 101232</strain>
    </source>
</reference>
<evidence type="ECO:0000256" key="3">
    <source>
        <dbReference type="ARBA" id="ARBA00013229"/>
    </source>
</evidence>
<dbReference type="GO" id="GO:0045490">
    <property type="term" value="P:pectin catabolic process"/>
    <property type="evidence" value="ECO:0007669"/>
    <property type="project" value="UniProtKB-UniRule"/>
</dbReference>
<keyword evidence="6 8" id="KW-0063">Aspartyl esterase</keyword>
<dbReference type="EC" id="3.1.1.11" evidence="3 8"/>
<keyword evidence="5 8" id="KW-0378">Hydrolase</keyword>
<gene>
    <name evidence="10" type="primary">LOC102720066</name>
</gene>
<dbReference type="InterPro" id="IPR033131">
    <property type="entry name" value="Pectinesterase_Asp_AS"/>
</dbReference>
<dbReference type="STRING" id="4533.J3MLI6"/>
<evidence type="ECO:0000256" key="1">
    <source>
        <dbReference type="ARBA" id="ARBA00004191"/>
    </source>
</evidence>
<name>J3MLI6_ORYBR</name>
<dbReference type="GO" id="GO:0042545">
    <property type="term" value="P:cell wall modification"/>
    <property type="evidence" value="ECO:0007669"/>
    <property type="project" value="UniProtKB-UniRule"/>
</dbReference>
<sequence length="380" mass="41255">MAGSCSKTTVLLILVVSAHANFLRIEAAAEIGTAAGWVRHKLALLGGATTTGTGSVDGKGINTAVVAKDGTGNFTTIGQALEAAPPGRGWYGVFIKAGVYEETVNISRHSVVLWGEGIGKTIITGRRYSVRQKHTDMPWTATVTVTGHGFIAQDLTIQNTAGPLVPASPALALRSDSNKSLIHRCRLEGHQDTLWAQNNLQFYLRCDIAGTVDFVFGNAMAVFQECRLLVRRPPGATHNVITGQGRDSPGHASGFVFHRCNVTAMDGDNLTGVDTYLGRPWKNHSRVVFMESYLSSIVNLTGWVEWDRGHPVPETTKTVEYLEYGNTGPGAKTNHRVNWTGFRVLTAAEASRFTVDNFINGNRWVPSFVNGQQINYTRTV</sequence>
<feature type="active site" evidence="7">
    <location>
        <position position="213"/>
    </location>
</feature>
<proteinExistence type="predicted"/>
<dbReference type="OrthoDB" id="615350at2759"/>
<feature type="signal peptide" evidence="8">
    <location>
        <begin position="1"/>
        <end position="20"/>
    </location>
</feature>
<comment type="subcellular location">
    <subcellularLocation>
        <location evidence="1">Secreted</location>
        <location evidence="1">Cell wall</location>
    </subcellularLocation>
</comment>
<keyword evidence="4" id="KW-0964">Secreted</keyword>
<dbReference type="InterPro" id="IPR000070">
    <property type="entry name" value="Pectinesterase_cat"/>
</dbReference>
<dbReference type="PANTHER" id="PTHR31707">
    <property type="entry name" value="PECTINESTERASE"/>
    <property type="match status" value="1"/>
</dbReference>
<dbReference type="InterPro" id="IPR012334">
    <property type="entry name" value="Pectin_lyas_fold"/>
</dbReference>
<evidence type="ECO:0000256" key="5">
    <source>
        <dbReference type="ARBA" id="ARBA00022801"/>
    </source>
</evidence>
<dbReference type="Proteomes" id="UP000006038">
    <property type="component" value="Chromosome 7"/>
</dbReference>
<dbReference type="GeneID" id="102720066"/>
<dbReference type="FunFam" id="2.160.20.10:FF:000029">
    <property type="entry name" value="Pectinesterase 4"/>
    <property type="match status" value="1"/>
</dbReference>
<dbReference type="eggNOG" id="ENOG502QSQ4">
    <property type="taxonomic scope" value="Eukaryota"/>
</dbReference>
<dbReference type="Gene3D" id="2.160.20.10">
    <property type="entry name" value="Single-stranded right-handed beta-helix, Pectin lyase-like"/>
    <property type="match status" value="1"/>
</dbReference>
<keyword evidence="4" id="KW-0134">Cell wall</keyword>
<comment type="pathway">
    <text evidence="2 8">Glycan metabolism; pectin degradation; 2-dehydro-3-deoxy-D-gluconate from pectin: step 1/5.</text>
</comment>
<dbReference type="InterPro" id="IPR011050">
    <property type="entry name" value="Pectin_lyase_fold/virulence"/>
</dbReference>
<keyword evidence="8" id="KW-0732">Signal</keyword>
<comment type="catalytic activity">
    <reaction evidence="8">
        <text>[(1-&gt;4)-alpha-D-galacturonosyl methyl ester](n) + n H2O = [(1-&gt;4)-alpha-D-galacturonosyl](n) + n methanol + n H(+)</text>
        <dbReference type="Rhea" id="RHEA:22380"/>
        <dbReference type="Rhea" id="RHEA-COMP:14570"/>
        <dbReference type="Rhea" id="RHEA-COMP:14573"/>
        <dbReference type="ChEBI" id="CHEBI:15377"/>
        <dbReference type="ChEBI" id="CHEBI:15378"/>
        <dbReference type="ChEBI" id="CHEBI:17790"/>
        <dbReference type="ChEBI" id="CHEBI:140522"/>
        <dbReference type="ChEBI" id="CHEBI:140523"/>
        <dbReference type="EC" id="3.1.1.11"/>
    </reaction>
</comment>
<dbReference type="EnsemblPlants" id="OB07G22680.1">
    <property type="protein sequence ID" value="OB07G22680.1"/>
    <property type="gene ID" value="OB07G22680"/>
</dbReference>
<feature type="domain" description="Pectinesterase catalytic" evidence="9">
    <location>
        <begin position="64"/>
        <end position="362"/>
    </location>
</feature>
<dbReference type="AlphaFoldDB" id="J3MLI6"/>
<dbReference type="GO" id="GO:0030599">
    <property type="term" value="F:pectinesterase activity"/>
    <property type="evidence" value="ECO:0007669"/>
    <property type="project" value="UniProtKB-UniRule"/>
</dbReference>
<evidence type="ECO:0000259" key="9">
    <source>
        <dbReference type="Pfam" id="PF01095"/>
    </source>
</evidence>
<dbReference type="Gramene" id="OB07G22680.1">
    <property type="protein sequence ID" value="OB07G22680.1"/>
    <property type="gene ID" value="OB07G22680"/>
</dbReference>
<protein>
    <recommendedName>
        <fullName evidence="3 8">Pectinesterase</fullName>
        <ecNumber evidence="3 8">3.1.1.11</ecNumber>
    </recommendedName>
</protein>
<evidence type="ECO:0000256" key="4">
    <source>
        <dbReference type="ARBA" id="ARBA00022512"/>
    </source>
</evidence>
<dbReference type="KEGG" id="obr:102720066"/>
<evidence type="ECO:0000313" key="11">
    <source>
        <dbReference type="Proteomes" id="UP000006038"/>
    </source>
</evidence>
<dbReference type="HOGENOM" id="CLU_012243_4_2_1"/>
<accession>J3MLI6</accession>
<dbReference type="OMA" id="TQGRINW"/>
<evidence type="ECO:0000256" key="8">
    <source>
        <dbReference type="RuleBase" id="RU000589"/>
    </source>
</evidence>
<dbReference type="PROSITE" id="PS00503">
    <property type="entry name" value="PECTINESTERASE_2"/>
    <property type="match status" value="1"/>
</dbReference>
<evidence type="ECO:0000256" key="2">
    <source>
        <dbReference type="ARBA" id="ARBA00005184"/>
    </source>
</evidence>